<name>A0A8H2JLN7_9GAMM</name>
<evidence type="ECO:0000313" key="2">
    <source>
        <dbReference type="Proteomes" id="UP000307702"/>
    </source>
</evidence>
<dbReference type="PANTHER" id="PTHR34322">
    <property type="entry name" value="TRANSPOSASE, Y1_TNP DOMAIN-CONTAINING"/>
    <property type="match status" value="1"/>
</dbReference>
<dbReference type="Gene3D" id="3.30.70.1290">
    <property type="entry name" value="Transposase IS200-like"/>
    <property type="match status" value="1"/>
</dbReference>
<reference evidence="1 2" key="1">
    <citation type="submission" date="2019-05" db="EMBL/GenBank/DDBJ databases">
        <title>Colwellia ponticola sp. nov., isolated from seawater.</title>
        <authorList>
            <person name="Yoon J.-H."/>
        </authorList>
    </citation>
    <scope>NUCLEOTIDE SEQUENCE [LARGE SCALE GENOMIC DNA]</scope>
    <source>
        <strain evidence="1 2">OISW-25</strain>
    </source>
</reference>
<dbReference type="GO" id="GO:0004803">
    <property type="term" value="F:transposase activity"/>
    <property type="evidence" value="ECO:0007669"/>
    <property type="project" value="InterPro"/>
</dbReference>
<dbReference type="EMBL" id="SZVP01000015">
    <property type="protein sequence ID" value="TMM43161.1"/>
    <property type="molecule type" value="Genomic_DNA"/>
</dbReference>
<keyword evidence="2" id="KW-1185">Reference proteome</keyword>
<dbReference type="AlphaFoldDB" id="A0A8H2JLN7"/>
<dbReference type="Proteomes" id="UP000307702">
    <property type="component" value="Unassembled WGS sequence"/>
</dbReference>
<dbReference type="SUPFAM" id="SSF143422">
    <property type="entry name" value="Transposase IS200-like"/>
    <property type="match status" value="1"/>
</dbReference>
<dbReference type="RefSeq" id="WP_138624095.1">
    <property type="nucleotide sequence ID" value="NZ_SZVP01000015.1"/>
</dbReference>
<dbReference type="OrthoDB" id="9814067at2"/>
<organism evidence="1 2">
    <name type="scientific">Colwellia ponticola</name>
    <dbReference type="NCBI Taxonomy" id="2304625"/>
    <lineage>
        <taxon>Bacteria</taxon>
        <taxon>Pseudomonadati</taxon>
        <taxon>Pseudomonadota</taxon>
        <taxon>Gammaproteobacteria</taxon>
        <taxon>Alteromonadales</taxon>
        <taxon>Colwelliaceae</taxon>
        <taxon>Colwellia</taxon>
    </lineage>
</organism>
<dbReference type="GO" id="GO:0003677">
    <property type="term" value="F:DNA binding"/>
    <property type="evidence" value="ECO:0007669"/>
    <property type="project" value="InterPro"/>
</dbReference>
<sequence>MPKPRSQQISLLDTPNYHICSRTVRKAFLCGVDKDTGVSFEHRRAWIEQRLFQLSRVFAIDICAHAVMHNHLHLVLHVDSEEVKKWSTIEVLQRWHTLFKGTLLTQRYQKNHKQQILNKIEISMVESTAAIYKQRLIDISWFMRSLNEPIARQANKEDNCTGHFWEGRFKSQALLDEGALLACMAYVDLNPVRSGIASTPEKSAYTSIQLRIKAALQGKQPTTLLPFRGNEQQHKAKGIAFSLQDYLTLVDKSSRVLRDDKSGAIHPKTRSILTRLHISNESWLKLITEFEKIFTGAVGTAEHLCEFSEHVGLQRTHGIANAQACLNSA</sequence>
<protein>
    <submittedName>
        <fullName evidence="1">Transposase</fullName>
    </submittedName>
</protein>
<dbReference type="GO" id="GO:0006313">
    <property type="term" value="P:DNA transposition"/>
    <property type="evidence" value="ECO:0007669"/>
    <property type="project" value="InterPro"/>
</dbReference>
<proteinExistence type="predicted"/>
<gene>
    <name evidence="1" type="ORF">FCS21_13625</name>
</gene>
<accession>A0A8H2JLN7</accession>
<dbReference type="PANTHER" id="PTHR34322:SF2">
    <property type="entry name" value="TRANSPOSASE IS200-LIKE DOMAIN-CONTAINING PROTEIN"/>
    <property type="match status" value="1"/>
</dbReference>
<comment type="caution">
    <text evidence="1">The sequence shown here is derived from an EMBL/GenBank/DDBJ whole genome shotgun (WGS) entry which is preliminary data.</text>
</comment>
<dbReference type="InterPro" id="IPR036515">
    <property type="entry name" value="Transposase_17_sf"/>
</dbReference>
<evidence type="ECO:0000313" key="1">
    <source>
        <dbReference type="EMBL" id="TMM43161.1"/>
    </source>
</evidence>